<protein>
    <submittedName>
        <fullName evidence="1">Uncharacterized protein</fullName>
    </submittedName>
</protein>
<name>A0A1Q6BD64_ECOLX</name>
<dbReference type="EMBL" id="LRKC01000093">
    <property type="protein sequence ID" value="OKV15370.1"/>
    <property type="molecule type" value="Genomic_DNA"/>
</dbReference>
<sequence>MFSRNHPHRQPFNARNSRFSESAIDQLLQYKPFGDNHSPVLWNSRYGHLDNWPETAHMMALLGIHPDTWLVRITSPDFVDLKNMHIYGHSHTVAKIEDPYDLKPHPLISGLKLPRTKPSQNLGLECLNVMYTNYRISLHRAKMSVLGYRKSHRDIVICFQMRDVLSVGGKIYRDASSSLENVLILGLPAGASVPFRII</sequence>
<dbReference type="AlphaFoldDB" id="A0A1Q6BD64"/>
<evidence type="ECO:0000313" key="2">
    <source>
        <dbReference type="Proteomes" id="UP000185794"/>
    </source>
</evidence>
<dbReference type="SUPFAM" id="SSF56399">
    <property type="entry name" value="ADP-ribosylation"/>
    <property type="match status" value="1"/>
</dbReference>
<gene>
    <name evidence="1" type="ORF">AWP47_04135</name>
</gene>
<dbReference type="Pfam" id="PF09143">
    <property type="entry name" value="AvrPphF-ORF-2"/>
    <property type="match status" value="1"/>
</dbReference>
<dbReference type="Proteomes" id="UP000185794">
    <property type="component" value="Unassembled WGS sequence"/>
</dbReference>
<reference evidence="1 2" key="1">
    <citation type="journal article" date="2017" name="Front. Cell. Infect. Microbiol.">
        <title>Chaperone-usher pili loci of human colonization factor-negative enterotoxigenic Escherichia coli.</title>
        <authorList>
            <person name="Del Canto F."/>
            <person name="Vidal R."/>
            <person name="Stine O.C."/>
            <person name="Pop M."/>
        </authorList>
    </citation>
    <scope>NUCLEOTIDE SEQUENCE [LARGE SCALE GENOMIC DNA]</scope>
    <source>
        <strain evidence="1 2">700324</strain>
    </source>
</reference>
<dbReference type="InterPro" id="IPR015226">
    <property type="entry name" value="T3_effector_HopF2"/>
</dbReference>
<proteinExistence type="predicted"/>
<dbReference type="RefSeq" id="WP_001353673.1">
    <property type="nucleotide sequence ID" value="NZ_BDPF01000035.1"/>
</dbReference>
<organism evidence="1 2">
    <name type="scientific">Escherichia coli</name>
    <dbReference type="NCBI Taxonomy" id="562"/>
    <lineage>
        <taxon>Bacteria</taxon>
        <taxon>Pseudomonadati</taxon>
        <taxon>Pseudomonadota</taxon>
        <taxon>Gammaproteobacteria</taxon>
        <taxon>Enterobacterales</taxon>
        <taxon>Enterobacteriaceae</taxon>
        <taxon>Escherichia</taxon>
    </lineage>
</organism>
<accession>A0A1Q6BD64</accession>
<comment type="caution">
    <text evidence="1">The sequence shown here is derived from an EMBL/GenBank/DDBJ whole genome shotgun (WGS) entry which is preliminary data.</text>
</comment>
<evidence type="ECO:0000313" key="1">
    <source>
        <dbReference type="EMBL" id="OKV15370.1"/>
    </source>
</evidence>